<keyword evidence="1" id="KW-0805">Transcription regulation</keyword>
<dbReference type="eggNOG" id="COG1349">
    <property type="taxonomic scope" value="Bacteria"/>
</dbReference>
<dbReference type="SMART" id="SM00420">
    <property type="entry name" value="HTH_DEOR"/>
    <property type="match status" value="1"/>
</dbReference>
<dbReference type="PATRIC" id="fig|1304275.5.peg.3046"/>
<evidence type="ECO:0000313" key="5">
    <source>
        <dbReference type="EMBL" id="KEZ76467.1"/>
    </source>
</evidence>
<dbReference type="GO" id="GO:0003700">
    <property type="term" value="F:DNA-binding transcription factor activity"/>
    <property type="evidence" value="ECO:0007669"/>
    <property type="project" value="InterPro"/>
</dbReference>
<dbReference type="STRING" id="1304275.C41B8_14905"/>
<dbReference type="PROSITE" id="PS51000">
    <property type="entry name" value="HTH_DEOR_2"/>
    <property type="match status" value="1"/>
</dbReference>
<dbReference type="Gene3D" id="3.40.50.1360">
    <property type="match status" value="1"/>
</dbReference>
<organism evidence="5 6">
    <name type="scientific">Salinisphaera hydrothermalis (strain C41B8)</name>
    <dbReference type="NCBI Taxonomy" id="1304275"/>
    <lineage>
        <taxon>Bacteria</taxon>
        <taxon>Pseudomonadati</taxon>
        <taxon>Pseudomonadota</taxon>
        <taxon>Gammaproteobacteria</taxon>
        <taxon>Salinisphaerales</taxon>
        <taxon>Salinisphaeraceae</taxon>
        <taxon>Salinisphaera</taxon>
    </lineage>
</organism>
<dbReference type="Proteomes" id="UP000028302">
    <property type="component" value="Unassembled WGS sequence"/>
</dbReference>
<dbReference type="InterPro" id="IPR050313">
    <property type="entry name" value="Carb_Metab_HTH_regulators"/>
</dbReference>
<evidence type="ECO:0000256" key="3">
    <source>
        <dbReference type="ARBA" id="ARBA00023163"/>
    </source>
</evidence>
<dbReference type="PROSITE" id="PS00894">
    <property type="entry name" value="HTH_DEOR_1"/>
    <property type="match status" value="1"/>
</dbReference>
<dbReference type="SMART" id="SM01134">
    <property type="entry name" value="DeoRC"/>
    <property type="match status" value="1"/>
</dbReference>
<sequence>MNALDRRQRILEWLRLKRRVTVAWLAEQTGASLETIRRDLAGLASEGLVEKFHGGAAIPGNPAYENAFATRMYEQVEAKTAVAETAAALFAPGDSLFVDTGTTTLLFARALAGQRGLTVITNCVRIAQALGESENRVFLIGGEYEPDAQEAVGTFAQDQIARFNAAHVVITAGALDVGGVMDFSLAEADVARAMIAQADTVTVLADASKLGRRALFKVMPLARIDRLVVDAEPDAELREALDEAGVALYIAGAA</sequence>
<dbReference type="PANTHER" id="PTHR30363">
    <property type="entry name" value="HTH-TYPE TRANSCRIPTIONAL REGULATOR SRLR-RELATED"/>
    <property type="match status" value="1"/>
</dbReference>
<evidence type="ECO:0000256" key="2">
    <source>
        <dbReference type="ARBA" id="ARBA00023125"/>
    </source>
</evidence>
<dbReference type="InterPro" id="IPR036390">
    <property type="entry name" value="WH_DNA-bd_sf"/>
</dbReference>
<keyword evidence="2" id="KW-0238">DNA-binding</keyword>
<proteinExistence type="predicted"/>
<dbReference type="InterPro" id="IPR036388">
    <property type="entry name" value="WH-like_DNA-bd_sf"/>
</dbReference>
<name>A0A084IID3_SALHC</name>
<dbReference type="Pfam" id="PF00455">
    <property type="entry name" value="DeoRC"/>
    <property type="match status" value="1"/>
</dbReference>
<dbReference type="PRINTS" id="PR00037">
    <property type="entry name" value="HTHLACR"/>
</dbReference>
<evidence type="ECO:0000256" key="1">
    <source>
        <dbReference type="ARBA" id="ARBA00023015"/>
    </source>
</evidence>
<dbReference type="InterPro" id="IPR018356">
    <property type="entry name" value="Tscrpt_reg_HTH_DeoR_CS"/>
</dbReference>
<protein>
    <submittedName>
        <fullName evidence="5">Transcriptional regulator</fullName>
    </submittedName>
</protein>
<comment type="caution">
    <text evidence="5">The sequence shown here is derived from an EMBL/GenBank/DDBJ whole genome shotgun (WGS) entry which is preliminary data.</text>
</comment>
<evidence type="ECO:0000313" key="6">
    <source>
        <dbReference type="Proteomes" id="UP000028302"/>
    </source>
</evidence>
<dbReference type="InterPro" id="IPR014036">
    <property type="entry name" value="DeoR-like_C"/>
</dbReference>
<dbReference type="GO" id="GO:0003677">
    <property type="term" value="F:DNA binding"/>
    <property type="evidence" value="ECO:0007669"/>
    <property type="project" value="UniProtKB-KW"/>
</dbReference>
<dbReference type="InterPro" id="IPR001034">
    <property type="entry name" value="DeoR_HTH"/>
</dbReference>
<dbReference type="AlphaFoldDB" id="A0A084IID3"/>
<feature type="domain" description="HTH deoR-type" evidence="4">
    <location>
        <begin position="3"/>
        <end position="58"/>
    </location>
</feature>
<accession>A0A084IID3</accession>
<gene>
    <name evidence="5" type="ORF">C41B8_14905</name>
</gene>
<dbReference type="SUPFAM" id="SSF100950">
    <property type="entry name" value="NagB/RpiA/CoA transferase-like"/>
    <property type="match status" value="1"/>
</dbReference>
<dbReference type="Gene3D" id="1.10.10.10">
    <property type="entry name" value="Winged helix-like DNA-binding domain superfamily/Winged helix DNA-binding domain"/>
    <property type="match status" value="1"/>
</dbReference>
<dbReference type="OrthoDB" id="5685843at2"/>
<evidence type="ECO:0000259" key="4">
    <source>
        <dbReference type="PROSITE" id="PS51000"/>
    </source>
</evidence>
<dbReference type="RefSeq" id="WP_037339931.1">
    <property type="nucleotide sequence ID" value="NZ_APNK01000029.1"/>
</dbReference>
<dbReference type="InterPro" id="IPR037171">
    <property type="entry name" value="NagB/RpiA_transferase-like"/>
</dbReference>
<keyword evidence="6" id="KW-1185">Reference proteome</keyword>
<dbReference type="Pfam" id="PF08220">
    <property type="entry name" value="HTH_DeoR"/>
    <property type="match status" value="1"/>
</dbReference>
<dbReference type="SUPFAM" id="SSF46785">
    <property type="entry name" value="Winged helix' DNA-binding domain"/>
    <property type="match status" value="1"/>
</dbReference>
<reference evidence="5 6" key="1">
    <citation type="submission" date="2013-03" db="EMBL/GenBank/DDBJ databases">
        <title>Salinisphaera hydrothermalis C41B8 Genome Sequencing.</title>
        <authorList>
            <person name="Li C."/>
            <person name="Lai Q."/>
            <person name="Shao Z."/>
        </authorList>
    </citation>
    <scope>NUCLEOTIDE SEQUENCE [LARGE SCALE GENOMIC DNA]</scope>
    <source>
        <strain evidence="5 6">C41B8</strain>
    </source>
</reference>
<dbReference type="PANTHER" id="PTHR30363:SF44">
    <property type="entry name" value="AGA OPERON TRANSCRIPTIONAL REPRESSOR-RELATED"/>
    <property type="match status" value="1"/>
</dbReference>
<dbReference type="EMBL" id="APNK01000029">
    <property type="protein sequence ID" value="KEZ76467.1"/>
    <property type="molecule type" value="Genomic_DNA"/>
</dbReference>
<keyword evidence="3" id="KW-0804">Transcription</keyword>